<name>A0A4R3YBJ3_9PAST</name>
<evidence type="ECO:0000259" key="9">
    <source>
        <dbReference type="Pfam" id="PF06808"/>
    </source>
</evidence>
<dbReference type="Pfam" id="PF06808">
    <property type="entry name" value="DctM"/>
    <property type="match status" value="1"/>
</dbReference>
<accession>A0A4R3YBJ3</accession>
<evidence type="ECO:0000256" key="1">
    <source>
        <dbReference type="ARBA" id="ARBA00004429"/>
    </source>
</evidence>
<feature type="transmembrane region" description="Helical" evidence="8">
    <location>
        <begin position="12"/>
        <end position="39"/>
    </location>
</feature>
<evidence type="ECO:0000256" key="6">
    <source>
        <dbReference type="ARBA" id="ARBA00023136"/>
    </source>
</evidence>
<feature type="domain" description="TRAP C4-dicarboxylate transport system permease DctM subunit" evidence="9">
    <location>
        <begin position="12"/>
        <end position="96"/>
    </location>
</feature>
<sequence>MEWSTVIVLCSTFFFFLFLGVPISFAIGLSSLITIMLSIPFDAAITVISQKMASGLDSFSLLAIPFFILAGNIMNRGGIALRLIEFAKVIGGRLPGP</sequence>
<feature type="transmembrane region" description="Helical" evidence="8">
    <location>
        <begin position="59"/>
        <end position="75"/>
    </location>
</feature>
<comment type="caution">
    <text evidence="10">The sequence shown here is derived from an EMBL/GenBank/DDBJ whole genome shotgun (WGS) entry which is preliminary data.</text>
</comment>
<dbReference type="EMBL" id="SMCP01000002">
    <property type="protein sequence ID" value="TCV89407.1"/>
    <property type="molecule type" value="Genomic_DNA"/>
</dbReference>
<proteinExistence type="predicted"/>
<evidence type="ECO:0000256" key="3">
    <source>
        <dbReference type="ARBA" id="ARBA00022519"/>
    </source>
</evidence>
<keyword evidence="6 8" id="KW-0472">Membrane</keyword>
<evidence type="ECO:0000256" key="8">
    <source>
        <dbReference type="SAM" id="Phobius"/>
    </source>
</evidence>
<evidence type="ECO:0000256" key="7">
    <source>
        <dbReference type="RuleBase" id="RU369079"/>
    </source>
</evidence>
<reference evidence="10 11" key="1">
    <citation type="submission" date="2019-03" db="EMBL/GenBank/DDBJ databases">
        <title>Genomic Encyclopedia of Type Strains, Phase IV (KMG-IV): sequencing the most valuable type-strain genomes for metagenomic binning, comparative biology and taxonomic classification.</title>
        <authorList>
            <person name="Goeker M."/>
        </authorList>
    </citation>
    <scope>NUCLEOTIDE SEQUENCE [LARGE SCALE GENOMIC DNA]</scope>
    <source>
        <strain evidence="10 11">DSM 28140</strain>
    </source>
</reference>
<dbReference type="GO" id="GO:0005886">
    <property type="term" value="C:plasma membrane"/>
    <property type="evidence" value="ECO:0007669"/>
    <property type="project" value="UniProtKB-SubCell"/>
</dbReference>
<dbReference type="GO" id="GO:0022857">
    <property type="term" value="F:transmembrane transporter activity"/>
    <property type="evidence" value="ECO:0007669"/>
    <property type="project" value="UniProtKB-UniRule"/>
</dbReference>
<dbReference type="AlphaFoldDB" id="A0A4R3YBJ3"/>
<organism evidence="10 11">
    <name type="scientific">Testudinibacter aquarius</name>
    <dbReference type="NCBI Taxonomy" id="1524974"/>
    <lineage>
        <taxon>Bacteria</taxon>
        <taxon>Pseudomonadati</taxon>
        <taxon>Pseudomonadota</taxon>
        <taxon>Gammaproteobacteria</taxon>
        <taxon>Pasteurellales</taxon>
        <taxon>Pasteurellaceae</taxon>
        <taxon>Testudinibacter</taxon>
    </lineage>
</organism>
<comment type="subcellular location">
    <subcellularLocation>
        <location evidence="1 7">Cell inner membrane</location>
        <topology evidence="1 7">Multi-pass membrane protein</topology>
    </subcellularLocation>
</comment>
<protein>
    <submittedName>
        <fullName evidence="10">Tripartite ATP-independent transporter DctM subunit</fullName>
    </submittedName>
</protein>
<keyword evidence="3 7" id="KW-0997">Cell inner membrane</keyword>
<dbReference type="PANTHER" id="PTHR33362:SF2">
    <property type="entry name" value="TRAP TRANSPORTER LARGE PERMEASE PROTEIN"/>
    <property type="match status" value="1"/>
</dbReference>
<keyword evidence="2" id="KW-1003">Cell membrane</keyword>
<keyword evidence="7" id="KW-0813">Transport</keyword>
<keyword evidence="4 8" id="KW-0812">Transmembrane</keyword>
<dbReference type="InterPro" id="IPR004681">
    <property type="entry name" value="TRAP_DctM"/>
</dbReference>
<keyword evidence="5 8" id="KW-1133">Transmembrane helix</keyword>
<evidence type="ECO:0000313" key="10">
    <source>
        <dbReference type="EMBL" id="TCV89407.1"/>
    </source>
</evidence>
<gene>
    <name evidence="10" type="ORF">EDC16_102284</name>
</gene>
<evidence type="ECO:0000256" key="4">
    <source>
        <dbReference type="ARBA" id="ARBA00022692"/>
    </source>
</evidence>
<comment type="function">
    <text evidence="7">Part of the tripartite ATP-independent periplasmic (TRAP) transport system.</text>
</comment>
<dbReference type="InterPro" id="IPR010656">
    <property type="entry name" value="DctM"/>
</dbReference>
<evidence type="ECO:0000256" key="2">
    <source>
        <dbReference type="ARBA" id="ARBA00022475"/>
    </source>
</evidence>
<evidence type="ECO:0000313" key="11">
    <source>
        <dbReference type="Proteomes" id="UP000294619"/>
    </source>
</evidence>
<dbReference type="Proteomes" id="UP000294619">
    <property type="component" value="Unassembled WGS sequence"/>
</dbReference>
<evidence type="ECO:0000256" key="5">
    <source>
        <dbReference type="ARBA" id="ARBA00022989"/>
    </source>
</evidence>
<dbReference type="PANTHER" id="PTHR33362">
    <property type="entry name" value="SIALIC ACID TRAP TRANSPORTER PERMEASE PROTEIN SIAT-RELATED"/>
    <property type="match status" value="1"/>
</dbReference>